<sequence length="439" mass="47144">MTWPTVVPVRHALVFVLFLLSTVAFLDRTNISIAGVALAQEYGLSKVQLGWVFSAFLIGYAGFQIPAGWLAVRLGPRNILTLGVLWWGVFTGLTAIVSPTASHALIALILVRFGLGVGESVIYPAANQFVARWIPVNERGKANGWIFAGVGAGAGLTPPILNAIVESHGWRASFWFCALVGCLVGLLWYVAARDRPDEHPQVSDVEREQIRAGNDASMPATRPPIPWRRLFANRDVWALTISYFTFGYVVWIFFSWFFIYLAEARGLNLKTSALYTMLPFIAMTVCCLLGGVINDAVVKRHGLRWGRCGLPVVGLLLTAIFLVLGSMAESAGVATLILAGGAGAIYLAQSAYWSVTADFAGPHAGVVSGVMNMGCQVGGAITASLTPWIAAELGWTSAFFVAAALAALGAVAWPLVDPTRHLDSIASINENERGHIESE</sequence>
<feature type="transmembrane region" description="Helical" evidence="6">
    <location>
        <begin position="331"/>
        <end position="353"/>
    </location>
</feature>
<dbReference type="CDD" id="cd17319">
    <property type="entry name" value="MFS_ExuT_GudP_like"/>
    <property type="match status" value="1"/>
</dbReference>
<organism evidence="8 9">
    <name type="scientific">Steroidobacter flavus</name>
    <dbReference type="NCBI Taxonomy" id="1842136"/>
    <lineage>
        <taxon>Bacteria</taxon>
        <taxon>Pseudomonadati</taxon>
        <taxon>Pseudomonadota</taxon>
        <taxon>Gammaproteobacteria</taxon>
        <taxon>Steroidobacterales</taxon>
        <taxon>Steroidobacteraceae</taxon>
        <taxon>Steroidobacter</taxon>
    </lineage>
</organism>
<proteinExistence type="inferred from homology"/>
<feature type="transmembrane region" description="Helical" evidence="6">
    <location>
        <begin position="236"/>
        <end position="261"/>
    </location>
</feature>
<feature type="transmembrane region" description="Helical" evidence="6">
    <location>
        <begin position="395"/>
        <end position="416"/>
    </location>
</feature>
<evidence type="ECO:0000256" key="4">
    <source>
        <dbReference type="ARBA" id="ARBA00023136"/>
    </source>
</evidence>
<feature type="transmembrane region" description="Helical" evidence="6">
    <location>
        <begin position="49"/>
        <end position="72"/>
    </location>
</feature>
<evidence type="ECO:0000256" key="6">
    <source>
        <dbReference type="SAM" id="Phobius"/>
    </source>
</evidence>
<evidence type="ECO:0000256" key="2">
    <source>
        <dbReference type="ARBA" id="ARBA00022692"/>
    </source>
</evidence>
<dbReference type="Pfam" id="PF07690">
    <property type="entry name" value="MFS_1"/>
    <property type="match status" value="1"/>
</dbReference>
<keyword evidence="9" id="KW-1185">Reference proteome</keyword>
<comment type="caution">
    <text evidence="8">The sequence shown here is derived from an EMBL/GenBank/DDBJ whole genome shotgun (WGS) entry which is preliminary data.</text>
</comment>
<dbReference type="PROSITE" id="PS50850">
    <property type="entry name" value="MFS"/>
    <property type="match status" value="1"/>
</dbReference>
<evidence type="ECO:0000313" key="9">
    <source>
        <dbReference type="Proteomes" id="UP001595904"/>
    </source>
</evidence>
<keyword evidence="3 6" id="KW-1133">Transmembrane helix</keyword>
<dbReference type="EMBL" id="JBHSDU010000014">
    <property type="protein sequence ID" value="MFC4312323.1"/>
    <property type="molecule type" value="Genomic_DNA"/>
</dbReference>
<protein>
    <submittedName>
        <fullName evidence="8">MFS transporter</fullName>
    </submittedName>
</protein>
<feature type="domain" description="Major facilitator superfamily (MFS) profile" evidence="7">
    <location>
        <begin position="13"/>
        <end position="421"/>
    </location>
</feature>
<evidence type="ECO:0000313" key="8">
    <source>
        <dbReference type="EMBL" id="MFC4312323.1"/>
    </source>
</evidence>
<keyword evidence="2 6" id="KW-0812">Transmembrane</keyword>
<feature type="transmembrane region" description="Helical" evidence="6">
    <location>
        <begin position="173"/>
        <end position="191"/>
    </location>
</feature>
<dbReference type="InterPro" id="IPR050382">
    <property type="entry name" value="MFS_Na/Anion_cotransporter"/>
</dbReference>
<dbReference type="InterPro" id="IPR036259">
    <property type="entry name" value="MFS_trans_sf"/>
</dbReference>
<dbReference type="PANTHER" id="PTHR11662">
    <property type="entry name" value="SOLUTE CARRIER FAMILY 17"/>
    <property type="match status" value="1"/>
</dbReference>
<feature type="transmembrane region" description="Helical" evidence="6">
    <location>
        <begin position="273"/>
        <end position="293"/>
    </location>
</feature>
<dbReference type="Proteomes" id="UP001595904">
    <property type="component" value="Unassembled WGS sequence"/>
</dbReference>
<dbReference type="InterPro" id="IPR011701">
    <property type="entry name" value="MFS"/>
</dbReference>
<feature type="transmembrane region" description="Helical" evidence="6">
    <location>
        <begin position="305"/>
        <end position="325"/>
    </location>
</feature>
<accession>A0ABV8T075</accession>
<comment type="subcellular location">
    <subcellularLocation>
        <location evidence="1">Membrane</location>
        <topology evidence="1">Multi-pass membrane protein</topology>
    </subcellularLocation>
</comment>
<comment type="similarity">
    <text evidence="5">Belongs to the major facilitator superfamily. Phthalate permease family.</text>
</comment>
<evidence type="ECO:0000256" key="5">
    <source>
        <dbReference type="ARBA" id="ARBA00038514"/>
    </source>
</evidence>
<feature type="transmembrane region" description="Helical" evidence="6">
    <location>
        <begin position="104"/>
        <end position="123"/>
    </location>
</feature>
<feature type="transmembrane region" description="Helical" evidence="6">
    <location>
        <begin position="79"/>
        <end position="98"/>
    </location>
</feature>
<feature type="transmembrane region" description="Helical" evidence="6">
    <location>
        <begin position="365"/>
        <end position="389"/>
    </location>
</feature>
<dbReference type="PANTHER" id="PTHR11662:SF399">
    <property type="entry name" value="FI19708P1-RELATED"/>
    <property type="match status" value="1"/>
</dbReference>
<dbReference type="Gene3D" id="1.20.1250.20">
    <property type="entry name" value="MFS general substrate transporter like domains"/>
    <property type="match status" value="2"/>
</dbReference>
<dbReference type="SUPFAM" id="SSF103473">
    <property type="entry name" value="MFS general substrate transporter"/>
    <property type="match status" value="1"/>
</dbReference>
<evidence type="ECO:0000256" key="1">
    <source>
        <dbReference type="ARBA" id="ARBA00004141"/>
    </source>
</evidence>
<name>A0ABV8T075_9GAMM</name>
<keyword evidence="4 6" id="KW-0472">Membrane</keyword>
<evidence type="ECO:0000259" key="7">
    <source>
        <dbReference type="PROSITE" id="PS50850"/>
    </source>
</evidence>
<feature type="transmembrane region" description="Helical" evidence="6">
    <location>
        <begin position="144"/>
        <end position="161"/>
    </location>
</feature>
<evidence type="ECO:0000256" key="3">
    <source>
        <dbReference type="ARBA" id="ARBA00022989"/>
    </source>
</evidence>
<reference evidence="9" key="1">
    <citation type="journal article" date="2019" name="Int. J. Syst. Evol. Microbiol.">
        <title>The Global Catalogue of Microorganisms (GCM) 10K type strain sequencing project: providing services to taxonomists for standard genome sequencing and annotation.</title>
        <authorList>
            <consortium name="The Broad Institute Genomics Platform"/>
            <consortium name="The Broad Institute Genome Sequencing Center for Infectious Disease"/>
            <person name="Wu L."/>
            <person name="Ma J."/>
        </authorList>
    </citation>
    <scope>NUCLEOTIDE SEQUENCE [LARGE SCALE GENOMIC DNA]</scope>
    <source>
        <strain evidence="9">CGMCC 1.10759</strain>
    </source>
</reference>
<dbReference type="InterPro" id="IPR020846">
    <property type="entry name" value="MFS_dom"/>
</dbReference>
<gene>
    <name evidence="8" type="ORF">ACFPN2_24790</name>
</gene>